<feature type="non-terminal residue" evidence="1">
    <location>
        <position position="1"/>
    </location>
</feature>
<dbReference type="EMBL" id="CAJVPM010011907">
    <property type="protein sequence ID" value="CAG8584672.1"/>
    <property type="molecule type" value="Genomic_DNA"/>
</dbReference>
<evidence type="ECO:0000313" key="1">
    <source>
        <dbReference type="EMBL" id="CAG8584672.1"/>
    </source>
</evidence>
<dbReference type="Proteomes" id="UP000789860">
    <property type="component" value="Unassembled WGS sequence"/>
</dbReference>
<name>A0ACA9MGN7_9GLOM</name>
<proteinExistence type="predicted"/>
<evidence type="ECO:0000313" key="2">
    <source>
        <dbReference type="Proteomes" id="UP000789860"/>
    </source>
</evidence>
<gene>
    <name evidence="1" type="ORF">SCALOS_LOCUS6341</name>
</gene>
<organism evidence="1 2">
    <name type="scientific">Scutellospora calospora</name>
    <dbReference type="NCBI Taxonomy" id="85575"/>
    <lineage>
        <taxon>Eukaryota</taxon>
        <taxon>Fungi</taxon>
        <taxon>Fungi incertae sedis</taxon>
        <taxon>Mucoromycota</taxon>
        <taxon>Glomeromycotina</taxon>
        <taxon>Glomeromycetes</taxon>
        <taxon>Diversisporales</taxon>
        <taxon>Gigasporaceae</taxon>
        <taxon>Scutellospora</taxon>
    </lineage>
</organism>
<accession>A0ACA9MGN7</accession>
<protein>
    <submittedName>
        <fullName evidence="1">5647_t:CDS:1</fullName>
    </submittedName>
</protein>
<reference evidence="1" key="1">
    <citation type="submission" date="2021-06" db="EMBL/GenBank/DDBJ databases">
        <authorList>
            <person name="Kallberg Y."/>
            <person name="Tangrot J."/>
            <person name="Rosling A."/>
        </authorList>
    </citation>
    <scope>NUCLEOTIDE SEQUENCE</scope>
    <source>
        <strain evidence="1">AU212A</strain>
    </source>
</reference>
<comment type="caution">
    <text evidence="1">The sequence shown here is derived from an EMBL/GenBank/DDBJ whole genome shotgun (WGS) entry which is preliminary data.</text>
</comment>
<keyword evidence="2" id="KW-1185">Reference proteome</keyword>
<sequence length="85" mass="10075">PQMFQTPLISILYNSYQTLPQIPLQPSATQSNLYNFFALPSMAEFLKDVDKKEGTSHYYQDFLENFEKQKILVKHLQRLTDKEFE</sequence>